<dbReference type="Pfam" id="PF00337">
    <property type="entry name" value="Gal-bind_lectin"/>
    <property type="match status" value="1"/>
</dbReference>
<dbReference type="Gene3D" id="2.60.120.200">
    <property type="match status" value="1"/>
</dbReference>
<keyword evidence="4" id="KW-1185">Reference proteome</keyword>
<evidence type="ECO:0000259" key="3">
    <source>
        <dbReference type="PROSITE" id="PS51304"/>
    </source>
</evidence>
<dbReference type="InterPro" id="IPR013320">
    <property type="entry name" value="ConA-like_dom_sf"/>
</dbReference>
<proteinExistence type="predicted"/>
<dbReference type="InterPro" id="IPR001079">
    <property type="entry name" value="Galectin_CRD"/>
</dbReference>
<dbReference type="Proteomes" id="UP000887564">
    <property type="component" value="Unplaced"/>
</dbReference>
<feature type="domain" description="Galectin" evidence="3">
    <location>
        <begin position="1"/>
        <end position="56"/>
    </location>
</feature>
<dbReference type="GO" id="GO:0030246">
    <property type="term" value="F:carbohydrate binding"/>
    <property type="evidence" value="ECO:0007669"/>
    <property type="project" value="UniProtKB-UniRule"/>
</dbReference>
<dbReference type="AlphaFoldDB" id="A0A914S5C8"/>
<dbReference type="WBParaSite" id="PEQ_0001353701-mRNA-1">
    <property type="protein sequence ID" value="PEQ_0001353701-mRNA-1"/>
    <property type="gene ID" value="PEQ_0001353701"/>
</dbReference>
<evidence type="ECO:0000256" key="2">
    <source>
        <dbReference type="RuleBase" id="RU102079"/>
    </source>
</evidence>
<dbReference type="SUPFAM" id="SSF49899">
    <property type="entry name" value="Concanavalin A-like lectins/glucanases"/>
    <property type="match status" value="1"/>
</dbReference>
<sequence length="99" mass="11197">MSGEKRLLRKYSRIVIKLQIFVNGERFASFAHRVDPHEIGGLQIQGDLDITGIQINFTDRSENGKVSLLFSRDIVANIMKKYILEPGCRPGLPGWHCVS</sequence>
<accession>A0A914S5C8</accession>
<evidence type="ECO:0000313" key="4">
    <source>
        <dbReference type="Proteomes" id="UP000887564"/>
    </source>
</evidence>
<organism evidence="4 5">
    <name type="scientific">Parascaris equorum</name>
    <name type="common">Equine roundworm</name>
    <dbReference type="NCBI Taxonomy" id="6256"/>
    <lineage>
        <taxon>Eukaryota</taxon>
        <taxon>Metazoa</taxon>
        <taxon>Ecdysozoa</taxon>
        <taxon>Nematoda</taxon>
        <taxon>Chromadorea</taxon>
        <taxon>Rhabditida</taxon>
        <taxon>Spirurina</taxon>
        <taxon>Ascaridomorpha</taxon>
        <taxon>Ascaridoidea</taxon>
        <taxon>Ascarididae</taxon>
        <taxon>Parascaris</taxon>
    </lineage>
</organism>
<keyword evidence="1 2" id="KW-0430">Lectin</keyword>
<dbReference type="PROSITE" id="PS51304">
    <property type="entry name" value="GALECTIN"/>
    <property type="match status" value="1"/>
</dbReference>
<name>A0A914S5C8_PAREQ</name>
<evidence type="ECO:0000256" key="1">
    <source>
        <dbReference type="ARBA" id="ARBA00022734"/>
    </source>
</evidence>
<protein>
    <recommendedName>
        <fullName evidence="2">Galectin</fullName>
    </recommendedName>
</protein>
<evidence type="ECO:0000313" key="5">
    <source>
        <dbReference type="WBParaSite" id="PEQ_0001353701-mRNA-1"/>
    </source>
</evidence>
<reference evidence="5" key="1">
    <citation type="submission" date="2022-11" db="UniProtKB">
        <authorList>
            <consortium name="WormBaseParasite"/>
        </authorList>
    </citation>
    <scope>IDENTIFICATION</scope>
</reference>